<accession>A0ABS6CWD7</accession>
<dbReference type="InterPro" id="IPR029061">
    <property type="entry name" value="THDP-binding"/>
</dbReference>
<evidence type="ECO:0000313" key="2">
    <source>
        <dbReference type="EMBL" id="MBU3871219.1"/>
    </source>
</evidence>
<dbReference type="SUPFAM" id="SSF52518">
    <property type="entry name" value="Thiamin diphosphate-binding fold (THDP-binding)"/>
    <property type="match status" value="1"/>
</dbReference>
<feature type="non-terminal residue" evidence="2">
    <location>
        <position position="205"/>
    </location>
</feature>
<evidence type="ECO:0000313" key="3">
    <source>
        <dbReference type="Proteomes" id="UP000720508"/>
    </source>
</evidence>
<sequence length="205" mass="21596">MSAPVVHAATDGDFTLEDRYLRERGTVYLTGVQALVRVLFDRIRHDRRVGRDTAAFVSGYEGSPLAGFDLELARRSALLAGHAVSHQPGLNEELAATSVMGSQLAGEAGRMRPDGVIGLWYGKSPGLDRAADAIRHANLVGVPAVGGALALVGDDPVAKSSTVPCASERVLADLALPVLYPADTQDILDYGLHAVELSRASGVWA</sequence>
<keyword evidence="1" id="KW-0560">Oxidoreductase</keyword>
<keyword evidence="3" id="KW-1185">Reference proteome</keyword>
<proteinExistence type="predicted"/>
<dbReference type="Gene3D" id="3.40.50.970">
    <property type="match status" value="1"/>
</dbReference>
<evidence type="ECO:0000256" key="1">
    <source>
        <dbReference type="ARBA" id="ARBA00023002"/>
    </source>
</evidence>
<protein>
    <submittedName>
        <fullName evidence="2">2-oxoacid ferredoxin oxidoreductase</fullName>
    </submittedName>
</protein>
<gene>
    <name evidence="2" type="ORF">KN815_46400</name>
</gene>
<dbReference type="CDD" id="cd07034">
    <property type="entry name" value="TPP_PYR_PFOR_IOR-alpha_like"/>
    <property type="match status" value="1"/>
</dbReference>
<organism evidence="2 3">
    <name type="scientific">Streptomyces niphimycinicus</name>
    <dbReference type="NCBI Taxonomy" id="2842201"/>
    <lineage>
        <taxon>Bacteria</taxon>
        <taxon>Bacillati</taxon>
        <taxon>Actinomycetota</taxon>
        <taxon>Actinomycetes</taxon>
        <taxon>Kitasatosporales</taxon>
        <taxon>Streptomycetaceae</taxon>
        <taxon>Streptomyces</taxon>
    </lineage>
</organism>
<reference evidence="2 3" key="1">
    <citation type="submission" date="2021-06" db="EMBL/GenBank/DDBJ databases">
        <authorList>
            <person name="Pan X."/>
        </authorList>
    </citation>
    <scope>NUCLEOTIDE SEQUENCE [LARGE SCALE GENOMIC DNA]</scope>
    <source>
        <strain evidence="2 3">4503</strain>
    </source>
</reference>
<dbReference type="EMBL" id="JAHLEM010000984">
    <property type="protein sequence ID" value="MBU3871219.1"/>
    <property type="molecule type" value="Genomic_DNA"/>
</dbReference>
<name>A0ABS6CWD7_9ACTN</name>
<dbReference type="Proteomes" id="UP000720508">
    <property type="component" value="Unassembled WGS sequence"/>
</dbReference>
<comment type="caution">
    <text evidence="2">The sequence shown here is derived from an EMBL/GenBank/DDBJ whole genome shotgun (WGS) entry which is preliminary data.</text>
</comment>
<dbReference type="InterPro" id="IPR002880">
    <property type="entry name" value="Pyrv_Fd/Flavodoxin_OxRdtase_N"/>
</dbReference>